<dbReference type="GO" id="GO:0042285">
    <property type="term" value="F:xylosyltransferase activity"/>
    <property type="evidence" value="ECO:0007669"/>
    <property type="project" value="TreeGrafter"/>
</dbReference>
<dbReference type="EMBL" id="JH795856">
    <property type="protein sequence ID" value="EJU05675.1"/>
    <property type="molecule type" value="Genomic_DNA"/>
</dbReference>
<keyword evidence="4" id="KW-1133">Transmembrane helix</keyword>
<feature type="chain" id="PRO_5004067620" description="Glycosyltransferase family 49 protein" evidence="7">
    <location>
        <begin position="28"/>
        <end position="455"/>
    </location>
</feature>
<organism evidence="8 9">
    <name type="scientific">Dacryopinax primogenitus (strain DJM 731)</name>
    <name type="common">Brown rot fungus</name>
    <dbReference type="NCBI Taxonomy" id="1858805"/>
    <lineage>
        <taxon>Eukaryota</taxon>
        <taxon>Fungi</taxon>
        <taxon>Dikarya</taxon>
        <taxon>Basidiomycota</taxon>
        <taxon>Agaricomycotina</taxon>
        <taxon>Dacrymycetes</taxon>
        <taxon>Dacrymycetales</taxon>
        <taxon>Dacrymycetaceae</taxon>
        <taxon>Dacryopinax</taxon>
    </lineage>
</organism>
<keyword evidence="9" id="KW-1185">Reference proteome</keyword>
<dbReference type="RefSeq" id="XP_040632569.1">
    <property type="nucleotide sequence ID" value="XM_040769689.1"/>
</dbReference>
<dbReference type="PANTHER" id="PTHR12270:SF25">
    <property type="entry name" value="GLYCOSYLTRANSFERASE-LIKE PROTEIN LARGE"/>
    <property type="match status" value="1"/>
</dbReference>
<reference evidence="8 9" key="1">
    <citation type="journal article" date="2012" name="Science">
        <title>The Paleozoic origin of enzymatic lignin decomposition reconstructed from 31 fungal genomes.</title>
        <authorList>
            <person name="Floudas D."/>
            <person name="Binder M."/>
            <person name="Riley R."/>
            <person name="Barry K."/>
            <person name="Blanchette R.A."/>
            <person name="Henrissat B."/>
            <person name="Martinez A.T."/>
            <person name="Otillar R."/>
            <person name="Spatafora J.W."/>
            <person name="Yadav J.S."/>
            <person name="Aerts A."/>
            <person name="Benoit I."/>
            <person name="Boyd A."/>
            <person name="Carlson A."/>
            <person name="Copeland A."/>
            <person name="Coutinho P.M."/>
            <person name="de Vries R.P."/>
            <person name="Ferreira P."/>
            <person name="Findley K."/>
            <person name="Foster B."/>
            <person name="Gaskell J."/>
            <person name="Glotzer D."/>
            <person name="Gorecki P."/>
            <person name="Heitman J."/>
            <person name="Hesse C."/>
            <person name="Hori C."/>
            <person name="Igarashi K."/>
            <person name="Jurgens J.A."/>
            <person name="Kallen N."/>
            <person name="Kersten P."/>
            <person name="Kohler A."/>
            <person name="Kuees U."/>
            <person name="Kumar T.K.A."/>
            <person name="Kuo A."/>
            <person name="LaButti K."/>
            <person name="Larrondo L.F."/>
            <person name="Lindquist E."/>
            <person name="Ling A."/>
            <person name="Lombard V."/>
            <person name="Lucas S."/>
            <person name="Lundell T."/>
            <person name="Martin R."/>
            <person name="McLaughlin D.J."/>
            <person name="Morgenstern I."/>
            <person name="Morin E."/>
            <person name="Murat C."/>
            <person name="Nagy L.G."/>
            <person name="Nolan M."/>
            <person name="Ohm R.A."/>
            <person name="Patyshakuliyeva A."/>
            <person name="Rokas A."/>
            <person name="Ruiz-Duenas F.J."/>
            <person name="Sabat G."/>
            <person name="Salamov A."/>
            <person name="Samejima M."/>
            <person name="Schmutz J."/>
            <person name="Slot J.C."/>
            <person name="St John F."/>
            <person name="Stenlid J."/>
            <person name="Sun H."/>
            <person name="Sun S."/>
            <person name="Syed K."/>
            <person name="Tsang A."/>
            <person name="Wiebenga A."/>
            <person name="Young D."/>
            <person name="Pisabarro A."/>
            <person name="Eastwood D.C."/>
            <person name="Martin F."/>
            <person name="Cullen D."/>
            <person name="Grigoriev I.V."/>
            <person name="Hibbett D.S."/>
        </authorList>
    </citation>
    <scope>NUCLEOTIDE SEQUENCE [LARGE SCALE GENOMIC DNA]</scope>
    <source>
        <strain evidence="8 9">DJM-731 SS1</strain>
    </source>
</reference>
<accession>M5GBB2</accession>
<proteinExistence type="predicted"/>
<name>M5GBB2_DACPD</name>
<evidence type="ECO:0000256" key="6">
    <source>
        <dbReference type="ARBA" id="ARBA00023180"/>
    </source>
</evidence>
<dbReference type="STRING" id="1858805.M5GBB2"/>
<keyword evidence="3" id="KW-0735">Signal-anchor</keyword>
<keyword evidence="2" id="KW-0812">Transmembrane</keyword>
<dbReference type="InterPro" id="IPR051292">
    <property type="entry name" value="Xyl/GlcA_transferase"/>
</dbReference>
<evidence type="ECO:0000256" key="5">
    <source>
        <dbReference type="ARBA" id="ARBA00023136"/>
    </source>
</evidence>
<evidence type="ECO:0000256" key="2">
    <source>
        <dbReference type="ARBA" id="ARBA00022692"/>
    </source>
</evidence>
<protein>
    <recommendedName>
        <fullName evidence="10">Glycosyltransferase family 49 protein</fullName>
    </recommendedName>
</protein>
<dbReference type="OMA" id="SGQYRIY"/>
<sequence length="455" mass="51241">MARPNTLFTLVAVAVFVLYLLHNPSRTSTPITAIVEPQQPEAQVQSAIHHVLTLPHHLHTYSSDDVLDLPSLPSGPHNAAFSPPTWYQELSTESIEQAIASLLAMDNPDAPSNKNNSAPIQVLPFYYRAARSPDPSAITITTLVTPSRYPVLSRLASHYNGPISVAVPFQSPLSLPSLHEFYTSNPAIVEHVDIHLILNSPPRAFNTWRNVARAFARTDTILMLDVDFYPCTPFAQRIQGSQIALNLLENNAMLVLPAFEYASIDAGKYTSLFPVAKRDLLPLLENGEIGQFHGAWRPGHAATNYSRFANATSGEIYKVKDYHPSYEPYVIFQRENAPWCDERFIGYGANKAACLFEMYISGRSFYVLADDFMIHQSHQYLESTRKAERQLNKKLYPSFREEICLKYLKHYVESAIMGSQITHNARNECMKIAKIRKKFPMMLAGKRLQVNGMMP</sequence>
<evidence type="ECO:0000256" key="3">
    <source>
        <dbReference type="ARBA" id="ARBA00022968"/>
    </source>
</evidence>
<keyword evidence="5" id="KW-0472">Membrane</keyword>
<dbReference type="GO" id="GO:0035269">
    <property type="term" value="P:protein O-linked glycosylation via mannose"/>
    <property type="evidence" value="ECO:0007669"/>
    <property type="project" value="TreeGrafter"/>
</dbReference>
<dbReference type="Pfam" id="PF13896">
    <property type="entry name" value="Glyco_transf_49"/>
    <property type="match status" value="1"/>
</dbReference>
<evidence type="ECO:0000256" key="1">
    <source>
        <dbReference type="ARBA" id="ARBA00004606"/>
    </source>
</evidence>
<comment type="subcellular location">
    <subcellularLocation>
        <location evidence="1">Membrane</location>
        <topology evidence="1">Single-pass type II membrane protein</topology>
    </subcellularLocation>
</comment>
<keyword evidence="6" id="KW-0325">Glycoprotein</keyword>
<evidence type="ECO:0008006" key="10">
    <source>
        <dbReference type="Google" id="ProtNLM"/>
    </source>
</evidence>
<dbReference type="AlphaFoldDB" id="M5GBB2"/>
<evidence type="ECO:0000313" key="8">
    <source>
        <dbReference type="EMBL" id="EJU05675.1"/>
    </source>
</evidence>
<gene>
    <name evidence="8" type="ORF">DACRYDRAFT_113733</name>
</gene>
<keyword evidence="7" id="KW-0732">Signal</keyword>
<evidence type="ECO:0000313" key="9">
    <source>
        <dbReference type="Proteomes" id="UP000030653"/>
    </source>
</evidence>
<feature type="signal peptide" evidence="7">
    <location>
        <begin position="1"/>
        <end position="27"/>
    </location>
</feature>
<dbReference type="OrthoDB" id="411524at2759"/>
<dbReference type="GO" id="GO:0015020">
    <property type="term" value="F:glucuronosyltransferase activity"/>
    <property type="evidence" value="ECO:0007669"/>
    <property type="project" value="TreeGrafter"/>
</dbReference>
<dbReference type="HOGENOM" id="CLU_601315_0_0_1"/>
<dbReference type="GO" id="GO:0016020">
    <property type="term" value="C:membrane"/>
    <property type="evidence" value="ECO:0007669"/>
    <property type="project" value="UniProtKB-SubCell"/>
</dbReference>
<dbReference type="GeneID" id="63684751"/>
<dbReference type="PANTHER" id="PTHR12270">
    <property type="entry name" value="GLYCOSYLTRANSFERASE-RELATED"/>
    <property type="match status" value="1"/>
</dbReference>
<evidence type="ECO:0000256" key="4">
    <source>
        <dbReference type="ARBA" id="ARBA00022989"/>
    </source>
</evidence>
<dbReference type="Proteomes" id="UP000030653">
    <property type="component" value="Unassembled WGS sequence"/>
</dbReference>
<evidence type="ECO:0000256" key="7">
    <source>
        <dbReference type="SAM" id="SignalP"/>
    </source>
</evidence>